<comment type="similarity">
    <text evidence="2 6">Belongs to the drug/metabolite transporter (DMT) superfamily. Plant drug/metabolite exporter (P-DME) (TC 2.A.7.4) family.</text>
</comment>
<evidence type="ECO:0000313" key="10">
    <source>
        <dbReference type="RefSeq" id="XP_035551483.1"/>
    </source>
</evidence>
<keyword evidence="9" id="KW-1185">Reference proteome</keyword>
<feature type="transmembrane region" description="Helical" evidence="6">
    <location>
        <begin position="17"/>
        <end position="35"/>
    </location>
</feature>
<dbReference type="SUPFAM" id="SSF103481">
    <property type="entry name" value="Multidrug resistance efflux transporter EmrE"/>
    <property type="match status" value="2"/>
</dbReference>
<feature type="region of interest" description="Disordered" evidence="7">
    <location>
        <begin position="341"/>
        <end position="368"/>
    </location>
</feature>
<dbReference type="InterPro" id="IPR000620">
    <property type="entry name" value="EamA_dom"/>
</dbReference>
<comment type="subcellular location">
    <subcellularLocation>
        <location evidence="1 6">Membrane</location>
        <topology evidence="1 6">Multi-pass membrane protein</topology>
    </subcellularLocation>
</comment>
<feature type="domain" description="EamA" evidence="8">
    <location>
        <begin position="191"/>
        <end position="329"/>
    </location>
</feature>
<evidence type="ECO:0000313" key="9">
    <source>
        <dbReference type="Proteomes" id="UP000235220"/>
    </source>
</evidence>
<feature type="domain" description="EamA" evidence="8">
    <location>
        <begin position="18"/>
        <end position="160"/>
    </location>
</feature>
<feature type="transmembrane region" description="Helical" evidence="6">
    <location>
        <begin position="79"/>
        <end position="100"/>
    </location>
</feature>
<evidence type="ECO:0000256" key="3">
    <source>
        <dbReference type="ARBA" id="ARBA00022692"/>
    </source>
</evidence>
<feature type="transmembrane region" description="Helical" evidence="6">
    <location>
        <begin position="285"/>
        <end position="306"/>
    </location>
</feature>
<sequence>MAPAADKLRVNFRRFKPHLLMVLLQIGYTILYLFTDASFNHGMNPHIFVTYRHILGGFVMLPFAFFLERKVRPKLTLALFLEMCLLSLLGVSLTLNMYFASLKYTSSTFVTSIVNTIPSMTFVIAVAFSALCRLETVDIRNPRGMAKVLGTLISLAGVLVTTLYRGPEVRSWKSAPIHITRTKYVHENWIKGPILTVVSCLTWSSWFIMQGITLKKYPAQLSLTAWINFIGAAQSAVFTVIILHKPAAWSIAFDIDFWSIVYAGVVCAGLATVTQLWCTKQKGPVFVTMFNPLGTLFVGLQEYFLLGKRLHTGRILGGSIVILGLYVVLWGKEGDQYHIKSQERAFSTDEEPKEPPKIQSETSEREVP</sequence>
<feature type="transmembrane region" description="Helical" evidence="6">
    <location>
        <begin position="312"/>
        <end position="331"/>
    </location>
</feature>
<evidence type="ECO:0000256" key="4">
    <source>
        <dbReference type="ARBA" id="ARBA00022989"/>
    </source>
</evidence>
<keyword evidence="3 6" id="KW-0812">Transmembrane</keyword>
<dbReference type="InParanoid" id="A0A6P9F6I3"/>
<feature type="transmembrane region" description="Helical" evidence="6">
    <location>
        <begin position="255"/>
        <end position="278"/>
    </location>
</feature>
<evidence type="ECO:0000259" key="8">
    <source>
        <dbReference type="Pfam" id="PF00892"/>
    </source>
</evidence>
<gene>
    <name evidence="10" type="primary">LOC108996046</name>
</gene>
<keyword evidence="4 6" id="KW-1133">Transmembrane helix</keyword>
<dbReference type="InterPro" id="IPR037185">
    <property type="entry name" value="EmrE-like"/>
</dbReference>
<feature type="transmembrane region" description="Helical" evidence="6">
    <location>
        <begin position="189"/>
        <end position="209"/>
    </location>
</feature>
<feature type="transmembrane region" description="Helical" evidence="6">
    <location>
        <begin position="112"/>
        <end position="132"/>
    </location>
</feature>
<dbReference type="AlphaFoldDB" id="A0A6P9F6I3"/>
<dbReference type="PANTHER" id="PTHR31218">
    <property type="entry name" value="WAT1-RELATED PROTEIN"/>
    <property type="match status" value="1"/>
</dbReference>
<evidence type="ECO:0000256" key="2">
    <source>
        <dbReference type="ARBA" id="ARBA00007635"/>
    </source>
</evidence>
<organism evidence="9 10">
    <name type="scientific">Juglans regia</name>
    <name type="common">English walnut</name>
    <dbReference type="NCBI Taxonomy" id="51240"/>
    <lineage>
        <taxon>Eukaryota</taxon>
        <taxon>Viridiplantae</taxon>
        <taxon>Streptophyta</taxon>
        <taxon>Embryophyta</taxon>
        <taxon>Tracheophyta</taxon>
        <taxon>Spermatophyta</taxon>
        <taxon>Magnoliopsida</taxon>
        <taxon>eudicotyledons</taxon>
        <taxon>Gunneridae</taxon>
        <taxon>Pentapetalae</taxon>
        <taxon>rosids</taxon>
        <taxon>fabids</taxon>
        <taxon>Fagales</taxon>
        <taxon>Juglandaceae</taxon>
        <taxon>Juglans</taxon>
    </lineage>
</organism>
<feature type="transmembrane region" description="Helical" evidence="6">
    <location>
        <begin position="47"/>
        <end position="67"/>
    </location>
</feature>
<evidence type="ECO:0000256" key="6">
    <source>
        <dbReference type="RuleBase" id="RU363077"/>
    </source>
</evidence>
<dbReference type="RefSeq" id="XP_035551483.1">
    <property type="nucleotide sequence ID" value="XM_035695590.1"/>
</dbReference>
<evidence type="ECO:0000256" key="7">
    <source>
        <dbReference type="SAM" id="MobiDB-lite"/>
    </source>
</evidence>
<feature type="transmembrane region" description="Helical" evidence="6">
    <location>
        <begin position="144"/>
        <end position="164"/>
    </location>
</feature>
<dbReference type="InterPro" id="IPR030184">
    <property type="entry name" value="WAT1-related"/>
</dbReference>
<feature type="transmembrane region" description="Helical" evidence="6">
    <location>
        <begin position="221"/>
        <end position="243"/>
    </location>
</feature>
<dbReference type="GeneID" id="108996046"/>
<accession>A0A6P9F6I3</accession>
<name>A0A6P9F6I3_JUGRE</name>
<evidence type="ECO:0000256" key="1">
    <source>
        <dbReference type="ARBA" id="ARBA00004141"/>
    </source>
</evidence>
<dbReference type="GO" id="GO:0005886">
    <property type="term" value="C:plasma membrane"/>
    <property type="evidence" value="ECO:0000318"/>
    <property type="project" value="GO_Central"/>
</dbReference>
<protein>
    <recommendedName>
        <fullName evidence="6">WAT1-related protein</fullName>
    </recommendedName>
</protein>
<dbReference type="Proteomes" id="UP000235220">
    <property type="component" value="Chromosome 1"/>
</dbReference>
<dbReference type="Pfam" id="PF00892">
    <property type="entry name" value="EamA"/>
    <property type="match status" value="2"/>
</dbReference>
<dbReference type="GO" id="GO:0022857">
    <property type="term" value="F:transmembrane transporter activity"/>
    <property type="evidence" value="ECO:0007669"/>
    <property type="project" value="InterPro"/>
</dbReference>
<proteinExistence type="inferred from homology"/>
<keyword evidence="5 6" id="KW-0472">Membrane</keyword>
<evidence type="ECO:0000256" key="5">
    <source>
        <dbReference type="ARBA" id="ARBA00023136"/>
    </source>
</evidence>
<dbReference type="OrthoDB" id="1728340at2759"/>
<reference evidence="10" key="1">
    <citation type="submission" date="2025-08" db="UniProtKB">
        <authorList>
            <consortium name="RefSeq"/>
        </authorList>
    </citation>
    <scope>IDENTIFICATION</scope>
    <source>
        <tissue evidence="10">Leaves</tissue>
    </source>
</reference>